<dbReference type="SFLD" id="SFLDG01129">
    <property type="entry name" value="C1.5:_HAD__Beta-PGM__Phosphata"/>
    <property type="match status" value="1"/>
</dbReference>
<evidence type="ECO:0000313" key="1">
    <source>
        <dbReference type="EMBL" id="MBJ8350087.1"/>
    </source>
</evidence>
<dbReference type="EMBL" id="JAENBP010000006">
    <property type="protein sequence ID" value="MBJ8350087.1"/>
    <property type="molecule type" value="Genomic_DNA"/>
</dbReference>
<protein>
    <submittedName>
        <fullName evidence="1">HAD hydrolase-like protein</fullName>
    </submittedName>
</protein>
<dbReference type="InterPro" id="IPR036412">
    <property type="entry name" value="HAD-like_sf"/>
</dbReference>
<dbReference type="Gene3D" id="1.10.150.240">
    <property type="entry name" value="Putative phosphatase, domain 2"/>
    <property type="match status" value="1"/>
</dbReference>
<dbReference type="SFLD" id="SFLDG01135">
    <property type="entry name" value="C1.5.6:_HAD__Beta-PGM__Phospha"/>
    <property type="match status" value="1"/>
</dbReference>
<dbReference type="InterPro" id="IPR050155">
    <property type="entry name" value="HAD-like_hydrolase_sf"/>
</dbReference>
<comment type="caution">
    <text evidence="1">The sequence shown here is derived from an EMBL/GenBank/DDBJ whole genome shotgun (WGS) entry which is preliminary data.</text>
</comment>
<dbReference type="RefSeq" id="WP_199568006.1">
    <property type="nucleotide sequence ID" value="NZ_JAENBP010000006.1"/>
</dbReference>
<evidence type="ECO:0000313" key="2">
    <source>
        <dbReference type="Proteomes" id="UP000644875"/>
    </source>
</evidence>
<proteinExistence type="predicted"/>
<dbReference type="PANTHER" id="PTHR43434">
    <property type="entry name" value="PHOSPHOGLYCOLATE PHOSPHATASE"/>
    <property type="match status" value="1"/>
</dbReference>
<organism evidence="1 2">
    <name type="scientific">Streptococcus zalophi</name>
    <dbReference type="NCBI Taxonomy" id="640031"/>
    <lineage>
        <taxon>Bacteria</taxon>
        <taxon>Bacillati</taxon>
        <taxon>Bacillota</taxon>
        <taxon>Bacilli</taxon>
        <taxon>Lactobacillales</taxon>
        <taxon>Streptococcaceae</taxon>
        <taxon>Streptococcus</taxon>
    </lineage>
</organism>
<dbReference type="GO" id="GO:0005829">
    <property type="term" value="C:cytosol"/>
    <property type="evidence" value="ECO:0007669"/>
    <property type="project" value="TreeGrafter"/>
</dbReference>
<sequence length="210" mass="23773">MTTLLFDLDGTLVNSSKGIINAFQYTIKTLDLPTHSNEQLLDFIGPPLEETFRKFYTTSQDIDIAVKTFREYYNEKGVYEAELYSGILTVLNDLKKSTYPIYVTTSKNQPMACLMLENLKIKDYFNGIYGALPDRYHKADVIDFAIKSHSLDKKQTIIVGDTKYDMIGGKETGIKTIGVTWGYGKKTELIASGADIICHHPKDIKKHLKI</sequence>
<dbReference type="Proteomes" id="UP000644875">
    <property type="component" value="Unassembled WGS sequence"/>
</dbReference>
<keyword evidence="2" id="KW-1185">Reference proteome</keyword>
<dbReference type="GO" id="GO:0004713">
    <property type="term" value="F:protein tyrosine kinase activity"/>
    <property type="evidence" value="ECO:0007669"/>
    <property type="project" value="TreeGrafter"/>
</dbReference>
<dbReference type="SUPFAM" id="SSF56784">
    <property type="entry name" value="HAD-like"/>
    <property type="match status" value="1"/>
</dbReference>
<dbReference type="InterPro" id="IPR041492">
    <property type="entry name" value="HAD_2"/>
</dbReference>
<dbReference type="InterPro" id="IPR023214">
    <property type="entry name" value="HAD_sf"/>
</dbReference>
<name>A0A934UDR0_9STRE</name>
<dbReference type="AlphaFoldDB" id="A0A934UDR0"/>
<reference evidence="1 2" key="1">
    <citation type="journal article" date="2021" name="Int. J. Syst. Evol. Microbiol.">
        <title>Streptococcus vicugnae sp. nov., isolated from faeces of alpacas (Vicugna pacos) and cattle (Bos taurus), Streptococcus zalophi sp. nov., and Streptococcus pacificus sp. nov., isolated from respiratory tract of California sea lions (Zalophus californianus).</title>
        <authorList>
            <person name="Volokhov D.V."/>
            <person name="Zagorodnyaya T.A."/>
            <person name="Shen Z."/>
            <person name="Blom J."/>
            <person name="Furtak V.A."/>
            <person name="Eisenberg T."/>
            <person name="Fan P."/>
            <person name="Jeong K.C."/>
            <person name="Gao Y."/>
            <person name="Zhang S."/>
            <person name="Amselle M."/>
        </authorList>
    </citation>
    <scope>NUCLEOTIDE SEQUENCE [LARGE SCALE GENOMIC DNA]</scope>
    <source>
        <strain evidence="2">CSL7508-lung</strain>
    </source>
</reference>
<dbReference type="Pfam" id="PF13419">
    <property type="entry name" value="HAD_2"/>
    <property type="match status" value="1"/>
</dbReference>
<dbReference type="GO" id="GO:0016787">
    <property type="term" value="F:hydrolase activity"/>
    <property type="evidence" value="ECO:0007669"/>
    <property type="project" value="UniProtKB-KW"/>
</dbReference>
<dbReference type="PANTHER" id="PTHR43434:SF20">
    <property type="entry name" value="5'-NUCLEOTIDASE"/>
    <property type="match status" value="1"/>
</dbReference>
<gene>
    <name evidence="1" type="ORF">JHK64_05520</name>
</gene>
<dbReference type="InterPro" id="IPR023198">
    <property type="entry name" value="PGP-like_dom2"/>
</dbReference>
<accession>A0A934UDR0</accession>
<keyword evidence="1" id="KW-0378">Hydrolase</keyword>
<dbReference type="SFLD" id="SFLDS00003">
    <property type="entry name" value="Haloacid_Dehalogenase"/>
    <property type="match status" value="1"/>
</dbReference>
<dbReference type="Gene3D" id="3.40.50.1000">
    <property type="entry name" value="HAD superfamily/HAD-like"/>
    <property type="match status" value="1"/>
</dbReference>